<dbReference type="GO" id="GO:0051537">
    <property type="term" value="F:2 iron, 2 sulfur cluster binding"/>
    <property type="evidence" value="ECO:0007669"/>
    <property type="project" value="UniProtKB-KW"/>
</dbReference>
<protein>
    <recommendedName>
        <fullName evidence="7">Rieske domain-containing protein</fullName>
    </recommendedName>
</protein>
<dbReference type="EMBL" id="UINC01011626">
    <property type="protein sequence ID" value="SVA51189.1"/>
    <property type="molecule type" value="Genomic_DNA"/>
</dbReference>
<evidence type="ECO:0000256" key="4">
    <source>
        <dbReference type="ARBA" id="ARBA00023002"/>
    </source>
</evidence>
<dbReference type="InterPro" id="IPR001663">
    <property type="entry name" value="Rng_hydr_dOase-A"/>
</dbReference>
<reference evidence="8" key="1">
    <citation type="submission" date="2018-05" db="EMBL/GenBank/DDBJ databases">
        <authorList>
            <person name="Lanie J.A."/>
            <person name="Ng W.-L."/>
            <person name="Kazmierczak K.M."/>
            <person name="Andrzejewski T.M."/>
            <person name="Davidsen T.M."/>
            <person name="Wayne K.J."/>
            <person name="Tettelin H."/>
            <person name="Glass J.I."/>
            <person name="Rusch D."/>
            <person name="Podicherti R."/>
            <person name="Tsui H.-C.T."/>
            <person name="Winkler M.E."/>
        </authorList>
    </citation>
    <scope>NUCLEOTIDE SEQUENCE</scope>
</reference>
<dbReference type="Gene3D" id="3.90.380.10">
    <property type="entry name" value="Naphthalene 1,2-dioxygenase Alpha Subunit, Chain A, domain 1"/>
    <property type="match status" value="2"/>
</dbReference>
<dbReference type="PANTHER" id="PTHR43756">
    <property type="entry name" value="CHOLINE MONOOXYGENASE, CHLOROPLASTIC"/>
    <property type="match status" value="1"/>
</dbReference>
<dbReference type="PROSITE" id="PS51296">
    <property type="entry name" value="RIESKE"/>
    <property type="match status" value="1"/>
</dbReference>
<keyword evidence="3" id="KW-0479">Metal-binding</keyword>
<dbReference type="SUPFAM" id="SSF50022">
    <property type="entry name" value="ISP domain"/>
    <property type="match status" value="1"/>
</dbReference>
<dbReference type="CDD" id="cd03469">
    <property type="entry name" value="Rieske_RO_Alpha_N"/>
    <property type="match status" value="1"/>
</dbReference>
<dbReference type="AlphaFoldDB" id="A0A381WF84"/>
<dbReference type="CDD" id="cd00680">
    <property type="entry name" value="RHO_alpha_C"/>
    <property type="match status" value="1"/>
</dbReference>
<accession>A0A381WF84</accession>
<dbReference type="InterPro" id="IPR036922">
    <property type="entry name" value="Rieske_2Fe-2S_sf"/>
</dbReference>
<dbReference type="GO" id="GO:0005506">
    <property type="term" value="F:iron ion binding"/>
    <property type="evidence" value="ECO:0007669"/>
    <property type="project" value="InterPro"/>
</dbReference>
<evidence type="ECO:0000256" key="6">
    <source>
        <dbReference type="ARBA" id="ARBA00023014"/>
    </source>
</evidence>
<feature type="domain" description="Rieske" evidence="7">
    <location>
        <begin position="58"/>
        <end position="142"/>
    </location>
</feature>
<comment type="cofactor">
    <cofactor evidence="1">
        <name>Fe cation</name>
        <dbReference type="ChEBI" id="CHEBI:24875"/>
    </cofactor>
</comment>
<organism evidence="8">
    <name type="scientific">marine metagenome</name>
    <dbReference type="NCBI Taxonomy" id="408172"/>
    <lineage>
        <taxon>unclassified sequences</taxon>
        <taxon>metagenomes</taxon>
        <taxon>ecological metagenomes</taxon>
    </lineage>
</organism>
<name>A0A381WF84_9ZZZZ</name>
<evidence type="ECO:0000256" key="1">
    <source>
        <dbReference type="ARBA" id="ARBA00001962"/>
    </source>
</evidence>
<sequence length="418" mass="47810">VISFKKQRLPTESFTQPDTYRQTRLPVDLASTLIPDAYTSDDFFALEQEKIFSNSWVAVGCLPQVSKQGDILVTKVAGRSILVIRSKEDKLEAFYNVCRHRGSKLLNESCNIKSIRCPYHAWVYGLDGKCLGTPMFQNEKTPGKVTEKTDADQFDKKDYGLYPVSVRSWGFLIFVNLSMGTTNGVSEDEVTTGFEEWLGDLPQKFQSHVLEKWEISKEKNYDVASNYKLIEENFMEYYHLPFVHPELTNVSRMEDHHRCQGKGMYAGMLTTPVSRDVDSVWLNLPAAQGLDKQHLEAAYHICIFPNVTITILPNHAFCMITDPIRANQTRERTFLLTPPGTLHNESQTSMFLELVKFWDMINTQDLGIVERVQEGLSNTAFTGGRMSLKFEEPLHRYQNWVADRMCGIHRVPQGDVEV</sequence>
<gene>
    <name evidence="8" type="ORF">METZ01_LOCUS104043</name>
</gene>
<dbReference type="Gene3D" id="2.102.10.10">
    <property type="entry name" value="Rieske [2Fe-2S] iron-sulphur domain"/>
    <property type="match status" value="1"/>
</dbReference>
<dbReference type="InterPro" id="IPR015879">
    <property type="entry name" value="Ring_hydroxy_dOase_asu_C_dom"/>
</dbReference>
<keyword evidence="2" id="KW-0001">2Fe-2S</keyword>
<dbReference type="InterPro" id="IPR017941">
    <property type="entry name" value="Rieske_2Fe-2S"/>
</dbReference>
<dbReference type="Pfam" id="PF00848">
    <property type="entry name" value="Ring_hydroxyl_A"/>
    <property type="match status" value="1"/>
</dbReference>
<keyword evidence="4" id="KW-0560">Oxidoreductase</keyword>
<evidence type="ECO:0000256" key="5">
    <source>
        <dbReference type="ARBA" id="ARBA00023004"/>
    </source>
</evidence>
<proteinExistence type="predicted"/>
<dbReference type="PRINTS" id="PR00090">
    <property type="entry name" value="RNGDIOXGNASE"/>
</dbReference>
<evidence type="ECO:0000256" key="2">
    <source>
        <dbReference type="ARBA" id="ARBA00022714"/>
    </source>
</evidence>
<keyword evidence="5" id="KW-0408">Iron</keyword>
<evidence type="ECO:0000256" key="3">
    <source>
        <dbReference type="ARBA" id="ARBA00022723"/>
    </source>
</evidence>
<dbReference type="SUPFAM" id="SSF55961">
    <property type="entry name" value="Bet v1-like"/>
    <property type="match status" value="1"/>
</dbReference>
<evidence type="ECO:0000313" key="8">
    <source>
        <dbReference type="EMBL" id="SVA51189.1"/>
    </source>
</evidence>
<dbReference type="GO" id="GO:0016491">
    <property type="term" value="F:oxidoreductase activity"/>
    <property type="evidence" value="ECO:0007669"/>
    <property type="project" value="UniProtKB-KW"/>
</dbReference>
<dbReference type="Pfam" id="PF00355">
    <property type="entry name" value="Rieske"/>
    <property type="match status" value="1"/>
</dbReference>
<evidence type="ECO:0000259" key="7">
    <source>
        <dbReference type="PROSITE" id="PS51296"/>
    </source>
</evidence>
<feature type="non-terminal residue" evidence="8">
    <location>
        <position position="1"/>
    </location>
</feature>
<keyword evidence="6" id="KW-0411">Iron-sulfur</keyword>
<dbReference type="PANTHER" id="PTHR43756:SF5">
    <property type="entry name" value="CHOLINE MONOOXYGENASE, CHLOROPLASTIC"/>
    <property type="match status" value="1"/>
</dbReference>